<dbReference type="AlphaFoldDB" id="A0A9P6C6Y9"/>
<gene>
    <name evidence="3" type="ORF">P691DRAFT_797668</name>
</gene>
<comment type="caution">
    <text evidence="3">The sequence shown here is derived from an EMBL/GenBank/DDBJ whole genome shotgun (WGS) entry which is preliminary data.</text>
</comment>
<evidence type="ECO:0000313" key="3">
    <source>
        <dbReference type="EMBL" id="KAF9450804.1"/>
    </source>
</evidence>
<feature type="domain" description="NACHT" evidence="2">
    <location>
        <begin position="92"/>
        <end position="242"/>
    </location>
</feature>
<dbReference type="PANTHER" id="PTHR10039:SF14">
    <property type="entry name" value="NACHT DOMAIN-CONTAINING PROTEIN"/>
    <property type="match status" value="1"/>
</dbReference>
<dbReference type="OrthoDB" id="5967843at2759"/>
<dbReference type="PROSITE" id="PS50837">
    <property type="entry name" value="NACHT"/>
    <property type="match status" value="1"/>
</dbReference>
<dbReference type="SUPFAM" id="SSF52540">
    <property type="entry name" value="P-loop containing nucleoside triphosphate hydrolases"/>
    <property type="match status" value="1"/>
</dbReference>
<dbReference type="Proteomes" id="UP000807342">
    <property type="component" value="Unassembled WGS sequence"/>
</dbReference>
<dbReference type="Gene3D" id="3.40.50.300">
    <property type="entry name" value="P-loop containing nucleotide triphosphate hydrolases"/>
    <property type="match status" value="1"/>
</dbReference>
<dbReference type="PANTHER" id="PTHR10039">
    <property type="entry name" value="AMELOGENIN"/>
    <property type="match status" value="1"/>
</dbReference>
<accession>A0A9P6C6Y9</accession>
<dbReference type="EMBL" id="MU151097">
    <property type="protein sequence ID" value="KAF9450804.1"/>
    <property type="molecule type" value="Genomic_DNA"/>
</dbReference>
<keyword evidence="4" id="KW-1185">Reference proteome</keyword>
<organism evidence="3 4">
    <name type="scientific">Macrolepiota fuliginosa MF-IS2</name>
    <dbReference type="NCBI Taxonomy" id="1400762"/>
    <lineage>
        <taxon>Eukaryota</taxon>
        <taxon>Fungi</taxon>
        <taxon>Dikarya</taxon>
        <taxon>Basidiomycota</taxon>
        <taxon>Agaricomycotina</taxon>
        <taxon>Agaricomycetes</taxon>
        <taxon>Agaricomycetidae</taxon>
        <taxon>Agaricales</taxon>
        <taxon>Agaricineae</taxon>
        <taxon>Agaricaceae</taxon>
        <taxon>Macrolepiota</taxon>
    </lineage>
</organism>
<evidence type="ECO:0000313" key="4">
    <source>
        <dbReference type="Proteomes" id="UP000807342"/>
    </source>
</evidence>
<protein>
    <recommendedName>
        <fullName evidence="2">NACHT domain-containing protein</fullName>
    </recommendedName>
</protein>
<dbReference type="Pfam" id="PF24883">
    <property type="entry name" value="NPHP3_N"/>
    <property type="match status" value="1"/>
</dbReference>
<evidence type="ECO:0000256" key="1">
    <source>
        <dbReference type="ARBA" id="ARBA00022737"/>
    </source>
</evidence>
<evidence type="ECO:0000259" key="2">
    <source>
        <dbReference type="PROSITE" id="PS50837"/>
    </source>
</evidence>
<keyword evidence="1" id="KW-0677">Repeat</keyword>
<proteinExistence type="predicted"/>
<dbReference type="InterPro" id="IPR007111">
    <property type="entry name" value="NACHT_NTPase"/>
</dbReference>
<dbReference type="InterPro" id="IPR027417">
    <property type="entry name" value="P-loop_NTPase"/>
</dbReference>
<sequence>MPHILEGCPLHQSHGLFTQARDFVMIEPILAETIYVNNQRYSALDRLAERTIDGAEFDSSARDPPPRCHPGTRAEIITDAQEWLRVLDADKRILWLCGPVGVGKSAIVQSLAELQADSGERRIGATLFFSRTFQRNDPSRVWTTISFQLAEKEPRYLAYVQEQLHSNPKLLEKGMREQFRKLIAEPFGLREVIKPSQPLFIFLDGLDECKGENAQTEIVQLISEFVHTYPKAPLLWVIASRPEQHLKIAFQNEHVRKVLRKIYIPVDSNEACRDVERFLRAEFESIRRKYPYAIPRGLLQWPQECDFLALAHSARGLFVLASAVMRFIDDPFVGDPVSQLELMVSIDAKILSPSFIPYIPKS</sequence>
<reference evidence="3" key="1">
    <citation type="submission" date="2020-11" db="EMBL/GenBank/DDBJ databases">
        <authorList>
            <consortium name="DOE Joint Genome Institute"/>
            <person name="Ahrendt S."/>
            <person name="Riley R."/>
            <person name="Andreopoulos W."/>
            <person name="Labutti K."/>
            <person name="Pangilinan J."/>
            <person name="Ruiz-Duenas F.J."/>
            <person name="Barrasa J.M."/>
            <person name="Sanchez-Garcia M."/>
            <person name="Camarero S."/>
            <person name="Miyauchi S."/>
            <person name="Serrano A."/>
            <person name="Linde D."/>
            <person name="Babiker R."/>
            <person name="Drula E."/>
            <person name="Ayuso-Fernandez I."/>
            <person name="Pacheco R."/>
            <person name="Padilla G."/>
            <person name="Ferreira P."/>
            <person name="Barriuso J."/>
            <person name="Kellner H."/>
            <person name="Castanera R."/>
            <person name="Alfaro M."/>
            <person name="Ramirez L."/>
            <person name="Pisabarro A.G."/>
            <person name="Kuo A."/>
            <person name="Tritt A."/>
            <person name="Lipzen A."/>
            <person name="He G."/>
            <person name="Yan M."/>
            <person name="Ng V."/>
            <person name="Cullen D."/>
            <person name="Martin F."/>
            <person name="Rosso M.-N."/>
            <person name="Henrissat B."/>
            <person name="Hibbett D."/>
            <person name="Martinez A.T."/>
            <person name="Grigoriev I.V."/>
        </authorList>
    </citation>
    <scope>NUCLEOTIDE SEQUENCE</scope>
    <source>
        <strain evidence="3">MF-IS2</strain>
    </source>
</reference>
<dbReference type="InterPro" id="IPR056884">
    <property type="entry name" value="NPHP3-like_N"/>
</dbReference>
<name>A0A9P6C6Y9_9AGAR</name>